<keyword evidence="1" id="KW-0175">Coiled coil</keyword>
<dbReference type="GeneID" id="26904167"/>
<feature type="coiled-coil region" evidence="1">
    <location>
        <begin position="59"/>
        <end position="93"/>
    </location>
</feature>
<evidence type="ECO:0000256" key="1">
    <source>
        <dbReference type="SAM" id="Coils"/>
    </source>
</evidence>
<proteinExistence type="predicted"/>
<comment type="caution">
    <text evidence="2">The sequence shown here is derived from an EMBL/GenBank/DDBJ whole genome shotgun (WGS) entry which is preliminary data.</text>
</comment>
<dbReference type="EMBL" id="LGTL01000006">
    <property type="protein sequence ID" value="KPA81530.1"/>
    <property type="molecule type" value="Genomic_DNA"/>
</dbReference>
<dbReference type="RefSeq" id="XP_015659970.1">
    <property type="nucleotide sequence ID" value="XM_015801350.1"/>
</dbReference>
<reference evidence="2 3" key="1">
    <citation type="submission" date="2015-07" db="EMBL/GenBank/DDBJ databases">
        <title>High-quality genome of monoxenous trypanosomatid Leptomonas pyrrhocoris.</title>
        <authorList>
            <person name="Flegontov P."/>
            <person name="Butenko A."/>
            <person name="Firsov S."/>
            <person name="Vlcek C."/>
            <person name="Logacheva M.D."/>
            <person name="Field M."/>
            <person name="Filatov D."/>
            <person name="Flegontova O."/>
            <person name="Gerasimov E."/>
            <person name="Jackson A.P."/>
            <person name="Kelly S."/>
            <person name="Opperdoes F."/>
            <person name="O'Reilly A."/>
            <person name="Votypka J."/>
            <person name="Yurchenko V."/>
            <person name="Lukes J."/>
        </authorList>
    </citation>
    <scope>NUCLEOTIDE SEQUENCE [LARGE SCALE GENOMIC DNA]</scope>
    <source>
        <strain evidence="2">H10</strain>
    </source>
</reference>
<dbReference type="OMA" id="AKHEYRI"/>
<dbReference type="RefSeq" id="XP_015659969.1">
    <property type="nucleotide sequence ID" value="XM_015801349.1"/>
</dbReference>
<dbReference type="VEuPathDB" id="TriTrypDB:LpyrH10_06_2460"/>
<gene>
    <name evidence="2" type="ORF">ABB37_03876</name>
</gene>
<accession>A0A0N0DWG2</accession>
<organism evidence="2 3">
    <name type="scientific">Leptomonas pyrrhocoris</name>
    <name type="common">Firebug parasite</name>
    <dbReference type="NCBI Taxonomy" id="157538"/>
    <lineage>
        <taxon>Eukaryota</taxon>
        <taxon>Discoba</taxon>
        <taxon>Euglenozoa</taxon>
        <taxon>Kinetoplastea</taxon>
        <taxon>Metakinetoplastina</taxon>
        <taxon>Trypanosomatida</taxon>
        <taxon>Trypanosomatidae</taxon>
        <taxon>Leishmaniinae</taxon>
        <taxon>Leptomonas</taxon>
    </lineage>
</organism>
<evidence type="ECO:0000313" key="2">
    <source>
        <dbReference type="EMBL" id="KPA81531.1"/>
    </source>
</evidence>
<name>A0A0N0DWG2_LEPPY</name>
<feature type="coiled-coil region" evidence="1">
    <location>
        <begin position="7"/>
        <end position="34"/>
    </location>
</feature>
<sequence length="111" mass="12524">MSVEHTTAATETQVAQLEKRATGAEKQLQALKAKLDGGAGAAASNADLETRLRELLQLMYEDREECETIRAQRDELREENERLRAQVAKGEYRAKHLLRTIEEIEKGTSQQ</sequence>
<dbReference type="Proteomes" id="UP000037923">
    <property type="component" value="Unassembled WGS sequence"/>
</dbReference>
<protein>
    <submittedName>
        <fullName evidence="2">Uncharacterized protein</fullName>
    </submittedName>
</protein>
<evidence type="ECO:0000313" key="3">
    <source>
        <dbReference type="Proteomes" id="UP000037923"/>
    </source>
</evidence>
<dbReference type="EMBL" id="LGTL01000006">
    <property type="protein sequence ID" value="KPA81531.1"/>
    <property type="molecule type" value="Genomic_DNA"/>
</dbReference>
<dbReference type="AlphaFoldDB" id="A0A0N0DWG2"/>
<keyword evidence="3" id="KW-1185">Reference proteome</keyword>